<dbReference type="SUPFAM" id="SSF56672">
    <property type="entry name" value="DNA/RNA polymerases"/>
    <property type="match status" value="1"/>
</dbReference>
<dbReference type="GO" id="GO:0004523">
    <property type="term" value="F:RNA-DNA hybrid ribonuclease activity"/>
    <property type="evidence" value="ECO:0007669"/>
    <property type="project" value="UniProtKB-EC"/>
</dbReference>
<name>A0A091UI82_NIPNI</name>
<dbReference type="InterPro" id="IPR043128">
    <property type="entry name" value="Rev_trsase/Diguanyl_cyclase"/>
</dbReference>
<evidence type="ECO:0000256" key="3">
    <source>
        <dbReference type="ARBA" id="ARBA00022679"/>
    </source>
</evidence>
<evidence type="ECO:0000256" key="8">
    <source>
        <dbReference type="ARBA" id="ARBA00022918"/>
    </source>
</evidence>
<evidence type="ECO:0000313" key="12">
    <source>
        <dbReference type="Proteomes" id="UP000053283"/>
    </source>
</evidence>
<dbReference type="InterPro" id="IPR000477">
    <property type="entry name" value="RT_dom"/>
</dbReference>
<feature type="domain" description="Reverse transcriptase" evidence="9">
    <location>
        <begin position="19"/>
        <end position="208"/>
    </location>
</feature>
<dbReference type="InterPro" id="IPR010661">
    <property type="entry name" value="RVT_thumb"/>
</dbReference>
<evidence type="ECO:0000256" key="5">
    <source>
        <dbReference type="ARBA" id="ARBA00022722"/>
    </source>
</evidence>
<dbReference type="Pfam" id="PF06817">
    <property type="entry name" value="RVT_thumb"/>
    <property type="match status" value="1"/>
</dbReference>
<dbReference type="AlphaFoldDB" id="A0A091UI82"/>
<feature type="non-terminal residue" evidence="10">
    <location>
        <position position="1"/>
    </location>
</feature>
<evidence type="ECO:0000256" key="2">
    <source>
        <dbReference type="ARBA" id="ARBA00012180"/>
    </source>
</evidence>
<keyword evidence="8" id="KW-0695">RNA-directed DNA polymerase</keyword>
<dbReference type="PANTHER" id="PTHR41694">
    <property type="entry name" value="ENDOGENOUS RETROVIRUS GROUP K MEMBER POL PROTEIN"/>
    <property type="match status" value="1"/>
</dbReference>
<organism evidence="10 12">
    <name type="scientific">Nipponia nippon</name>
    <name type="common">Crested ibis</name>
    <name type="synonym">Ibis nippon</name>
    <dbReference type="NCBI Taxonomy" id="128390"/>
    <lineage>
        <taxon>Eukaryota</taxon>
        <taxon>Metazoa</taxon>
        <taxon>Chordata</taxon>
        <taxon>Craniata</taxon>
        <taxon>Vertebrata</taxon>
        <taxon>Euteleostomi</taxon>
        <taxon>Archelosauria</taxon>
        <taxon>Archosauria</taxon>
        <taxon>Dinosauria</taxon>
        <taxon>Saurischia</taxon>
        <taxon>Theropoda</taxon>
        <taxon>Coelurosauria</taxon>
        <taxon>Aves</taxon>
        <taxon>Neognathae</taxon>
        <taxon>Neoaves</taxon>
        <taxon>Aequornithes</taxon>
        <taxon>Pelecaniformes</taxon>
        <taxon>Threskiornithidae</taxon>
        <taxon>Nipponia</taxon>
    </lineage>
</organism>
<dbReference type="PANTHER" id="PTHR41694:SF3">
    <property type="entry name" value="RNA-DIRECTED DNA POLYMERASE-RELATED"/>
    <property type="match status" value="1"/>
</dbReference>
<protein>
    <recommendedName>
        <fullName evidence="2">ribonuclease H</fullName>
        <ecNumber evidence="2">3.1.26.4</ecNumber>
    </recommendedName>
</protein>
<dbReference type="EMBL" id="KL409591">
    <property type="protein sequence ID" value="KFQ90665.1"/>
    <property type="molecule type" value="Genomic_DNA"/>
</dbReference>
<dbReference type="Proteomes" id="UP000053283">
    <property type="component" value="Unassembled WGS sequence"/>
</dbReference>
<dbReference type="GO" id="GO:0035613">
    <property type="term" value="F:RNA stem-loop binding"/>
    <property type="evidence" value="ECO:0007669"/>
    <property type="project" value="TreeGrafter"/>
</dbReference>
<keyword evidence="4" id="KW-0548">Nucleotidyltransferase</keyword>
<gene>
    <name evidence="10" type="ORF">Y956_04601</name>
    <name evidence="11" type="ORF">Y956_04602</name>
</gene>
<dbReference type="GO" id="GO:0003964">
    <property type="term" value="F:RNA-directed DNA polymerase activity"/>
    <property type="evidence" value="ECO:0007669"/>
    <property type="project" value="UniProtKB-KW"/>
</dbReference>
<dbReference type="EMBL" id="KL409591">
    <property type="protein sequence ID" value="KFQ90664.1"/>
    <property type="molecule type" value="Genomic_DNA"/>
</dbReference>
<dbReference type="InterPro" id="IPR043502">
    <property type="entry name" value="DNA/RNA_pol_sf"/>
</dbReference>
<sequence length="258" mass="29251">WPLTQDKLTAAQEIINQELKAGHLEPSTSPWNTPIFVIKKKDKSKFRLLHDLRKVNEQMINMGPLQPGLPLPSAIPENWPAIVIDIANCFFSIPVAPQDRHRFAFTLPSTNLMEPSQRFQWIVLPQGMKNSPTICQIVVGAVLKTVRQEFKKGLIIHYMDDILLAMPQREELQNLYHRTTEVLTKAGFTIQQAKVQMGTKLQYLGTNILPQAITPLPITIKKEISTLHEAQQLVGAIQWIRGILGISPDVMKPLYELL</sequence>
<evidence type="ECO:0000259" key="9">
    <source>
        <dbReference type="PROSITE" id="PS50878"/>
    </source>
</evidence>
<keyword evidence="7" id="KW-0378">Hydrolase</keyword>
<evidence type="ECO:0000256" key="6">
    <source>
        <dbReference type="ARBA" id="ARBA00022759"/>
    </source>
</evidence>
<dbReference type="EC" id="3.1.26.4" evidence="2"/>
<keyword evidence="6" id="KW-0255">Endonuclease</keyword>
<evidence type="ECO:0000256" key="1">
    <source>
        <dbReference type="ARBA" id="ARBA00010879"/>
    </source>
</evidence>
<evidence type="ECO:0000313" key="10">
    <source>
        <dbReference type="EMBL" id="KFQ90664.1"/>
    </source>
</evidence>
<dbReference type="PROSITE" id="PS50878">
    <property type="entry name" value="RT_POL"/>
    <property type="match status" value="1"/>
</dbReference>
<evidence type="ECO:0000256" key="7">
    <source>
        <dbReference type="ARBA" id="ARBA00022801"/>
    </source>
</evidence>
<keyword evidence="3" id="KW-0808">Transferase</keyword>
<proteinExistence type="inferred from homology"/>
<evidence type="ECO:0000256" key="4">
    <source>
        <dbReference type="ARBA" id="ARBA00022695"/>
    </source>
</evidence>
<keyword evidence="12" id="KW-1185">Reference proteome</keyword>
<feature type="non-terminal residue" evidence="10">
    <location>
        <position position="258"/>
    </location>
</feature>
<dbReference type="STRING" id="128390.A0A091UI82"/>
<evidence type="ECO:0000313" key="11">
    <source>
        <dbReference type="EMBL" id="KFQ90665.1"/>
    </source>
</evidence>
<dbReference type="Gene3D" id="3.30.70.270">
    <property type="match status" value="2"/>
</dbReference>
<accession>A0A091UI82</accession>
<comment type="similarity">
    <text evidence="1">Belongs to the beta type-B retroviral polymerase family. HERV class-II K(HML-2) pol subfamily.</text>
</comment>
<dbReference type="Pfam" id="PF00078">
    <property type="entry name" value="RVT_1"/>
    <property type="match status" value="1"/>
</dbReference>
<dbReference type="Gene3D" id="3.10.10.10">
    <property type="entry name" value="HIV Type 1 Reverse Transcriptase, subunit A, domain 1"/>
    <property type="match status" value="1"/>
</dbReference>
<reference evidence="10 12" key="1">
    <citation type="submission" date="2014-04" db="EMBL/GenBank/DDBJ databases">
        <title>Genome evolution of avian class.</title>
        <authorList>
            <person name="Zhang G."/>
            <person name="Li C."/>
        </authorList>
    </citation>
    <scope>NUCLEOTIDE SEQUENCE [LARGE SCALE GENOMIC DNA]</scope>
    <source>
        <strain evidence="10">BGI_Y956</strain>
    </source>
</reference>
<keyword evidence="5" id="KW-0540">Nuclease</keyword>